<reference evidence="1 2" key="1">
    <citation type="submission" date="2019-05" db="EMBL/GenBank/DDBJ databases">
        <title>Another draft genome of Portunus trituberculatus and its Hox gene families provides insights of decapod evolution.</title>
        <authorList>
            <person name="Jeong J.-H."/>
            <person name="Song I."/>
            <person name="Kim S."/>
            <person name="Choi T."/>
            <person name="Kim D."/>
            <person name="Ryu S."/>
            <person name="Kim W."/>
        </authorList>
    </citation>
    <scope>NUCLEOTIDE SEQUENCE [LARGE SCALE GENOMIC DNA]</scope>
    <source>
        <tissue evidence="1">Muscle</tissue>
    </source>
</reference>
<comment type="caution">
    <text evidence="1">The sequence shown here is derived from an EMBL/GenBank/DDBJ whole genome shotgun (WGS) entry which is preliminary data.</text>
</comment>
<sequence length="16" mass="1905">MAEALTTRKGKREVEW</sequence>
<organism evidence="1 2">
    <name type="scientific">Portunus trituberculatus</name>
    <name type="common">Swimming crab</name>
    <name type="synonym">Neptunus trituberculatus</name>
    <dbReference type="NCBI Taxonomy" id="210409"/>
    <lineage>
        <taxon>Eukaryota</taxon>
        <taxon>Metazoa</taxon>
        <taxon>Ecdysozoa</taxon>
        <taxon>Arthropoda</taxon>
        <taxon>Crustacea</taxon>
        <taxon>Multicrustacea</taxon>
        <taxon>Malacostraca</taxon>
        <taxon>Eumalacostraca</taxon>
        <taxon>Eucarida</taxon>
        <taxon>Decapoda</taxon>
        <taxon>Pleocyemata</taxon>
        <taxon>Brachyura</taxon>
        <taxon>Eubrachyura</taxon>
        <taxon>Portunoidea</taxon>
        <taxon>Portunidae</taxon>
        <taxon>Portuninae</taxon>
        <taxon>Portunus</taxon>
    </lineage>
</organism>
<evidence type="ECO:0000313" key="1">
    <source>
        <dbReference type="EMBL" id="MPC89646.1"/>
    </source>
</evidence>
<protein>
    <submittedName>
        <fullName evidence="1">Uncharacterized protein</fullName>
    </submittedName>
</protein>
<accession>A0A5B7J6Q1</accession>
<dbReference type="Proteomes" id="UP000324222">
    <property type="component" value="Unassembled WGS sequence"/>
</dbReference>
<gene>
    <name evidence="1" type="ORF">E2C01_084600</name>
</gene>
<proteinExistence type="predicted"/>
<evidence type="ECO:0000313" key="2">
    <source>
        <dbReference type="Proteomes" id="UP000324222"/>
    </source>
</evidence>
<dbReference type="EMBL" id="VSRR010081703">
    <property type="protein sequence ID" value="MPC89646.1"/>
    <property type="molecule type" value="Genomic_DNA"/>
</dbReference>
<keyword evidence="2" id="KW-1185">Reference proteome</keyword>
<name>A0A5B7J6Q1_PORTR</name>
<dbReference type="AlphaFoldDB" id="A0A5B7J6Q1"/>